<comment type="similarity">
    <text evidence="1 4">Belongs to the eukaryotic ribosomal protein eS25 family.</text>
</comment>
<evidence type="ECO:0000313" key="6">
    <source>
        <dbReference type="Proteomes" id="UP001642260"/>
    </source>
</evidence>
<organism evidence="5 6">
    <name type="scientific">Eruca vesicaria subsp. sativa</name>
    <name type="common">Garden rocket</name>
    <name type="synonym">Eruca sativa</name>
    <dbReference type="NCBI Taxonomy" id="29727"/>
    <lineage>
        <taxon>Eukaryota</taxon>
        <taxon>Viridiplantae</taxon>
        <taxon>Streptophyta</taxon>
        <taxon>Embryophyta</taxon>
        <taxon>Tracheophyta</taxon>
        <taxon>Spermatophyta</taxon>
        <taxon>Magnoliopsida</taxon>
        <taxon>eudicotyledons</taxon>
        <taxon>Gunneridae</taxon>
        <taxon>Pentapetalae</taxon>
        <taxon>rosids</taxon>
        <taxon>malvids</taxon>
        <taxon>Brassicales</taxon>
        <taxon>Brassicaceae</taxon>
        <taxon>Brassiceae</taxon>
        <taxon>Eruca</taxon>
    </lineage>
</organism>
<protein>
    <recommendedName>
        <fullName evidence="4">40S ribosomal protein S25</fullName>
    </recommendedName>
</protein>
<evidence type="ECO:0000313" key="5">
    <source>
        <dbReference type="EMBL" id="CAH8331235.1"/>
    </source>
</evidence>
<keyword evidence="3 4" id="KW-0687">Ribonucleoprotein</keyword>
<evidence type="ECO:0000256" key="4">
    <source>
        <dbReference type="RuleBase" id="RU366057"/>
    </source>
</evidence>
<evidence type="ECO:0000256" key="2">
    <source>
        <dbReference type="ARBA" id="ARBA00022980"/>
    </source>
</evidence>
<evidence type="ECO:0000256" key="1">
    <source>
        <dbReference type="ARBA" id="ARBA00009106"/>
    </source>
</evidence>
<dbReference type="EMBL" id="CAKOAT010116821">
    <property type="protein sequence ID" value="CAH8331235.1"/>
    <property type="molecule type" value="Genomic_DNA"/>
</dbReference>
<comment type="caution">
    <text evidence="5">The sequence shown here is derived from an EMBL/GenBank/DDBJ whole genome shotgun (WGS) entry which is preliminary data.</text>
</comment>
<sequence length="107" mass="12229">MDDSEENVGNRFMVTHRLRPSLSNGYIIITLMELRKAKPEAEQLFLFDQETSDKVRSEAPMFKLIKPSVLADRLREEGASRLTDTAAVVVKSKRLSWDCPCQLMLKS</sequence>
<dbReference type="Proteomes" id="UP001642260">
    <property type="component" value="Unassembled WGS sequence"/>
</dbReference>
<dbReference type="GO" id="GO:1990904">
    <property type="term" value="C:ribonucleoprotein complex"/>
    <property type="evidence" value="ECO:0007669"/>
    <property type="project" value="UniProtKB-KW"/>
</dbReference>
<dbReference type="AlphaFoldDB" id="A0ABC8JKS0"/>
<evidence type="ECO:0000256" key="3">
    <source>
        <dbReference type="ARBA" id="ARBA00023274"/>
    </source>
</evidence>
<keyword evidence="6" id="KW-1185">Reference proteome</keyword>
<dbReference type="InterPro" id="IPR036388">
    <property type="entry name" value="WH-like_DNA-bd_sf"/>
</dbReference>
<accession>A0ABC8JKS0</accession>
<proteinExistence type="inferred from homology"/>
<dbReference type="Gene3D" id="1.10.10.10">
    <property type="entry name" value="Winged helix-like DNA-binding domain superfamily/Winged helix DNA-binding domain"/>
    <property type="match status" value="1"/>
</dbReference>
<dbReference type="GO" id="GO:0005840">
    <property type="term" value="C:ribosome"/>
    <property type="evidence" value="ECO:0007669"/>
    <property type="project" value="UniProtKB-KW"/>
</dbReference>
<dbReference type="InterPro" id="IPR004977">
    <property type="entry name" value="Ribosomal_eS25"/>
</dbReference>
<name>A0ABC8JKS0_ERUVS</name>
<keyword evidence="2 4" id="KW-0689">Ribosomal protein</keyword>
<dbReference type="Pfam" id="PF03297">
    <property type="entry name" value="Ribosomal_S25"/>
    <property type="match status" value="1"/>
</dbReference>
<reference evidence="5 6" key="1">
    <citation type="submission" date="2022-03" db="EMBL/GenBank/DDBJ databases">
        <authorList>
            <person name="Macdonald S."/>
            <person name="Ahmed S."/>
            <person name="Newling K."/>
        </authorList>
    </citation>
    <scope>NUCLEOTIDE SEQUENCE [LARGE SCALE GENOMIC DNA]</scope>
</reference>
<gene>
    <name evidence="5" type="ORF">ERUC_LOCUS12318</name>
</gene>